<dbReference type="PANTHER" id="PTHR19143:SF394">
    <property type="entry name" value="ANGIOPOIETIN-RELATED PROTEIN 3-LIKE"/>
    <property type="match status" value="1"/>
</dbReference>
<organism evidence="2 3">
    <name type="scientific">Mytilus galloprovincialis</name>
    <name type="common">Mediterranean mussel</name>
    <dbReference type="NCBI Taxonomy" id="29158"/>
    <lineage>
        <taxon>Eukaryota</taxon>
        <taxon>Metazoa</taxon>
        <taxon>Spiralia</taxon>
        <taxon>Lophotrochozoa</taxon>
        <taxon>Mollusca</taxon>
        <taxon>Bivalvia</taxon>
        <taxon>Autobranchia</taxon>
        <taxon>Pteriomorphia</taxon>
        <taxon>Mytilida</taxon>
        <taxon>Mytiloidea</taxon>
        <taxon>Mytilidae</taxon>
        <taxon>Mytilinae</taxon>
        <taxon>Mytilus</taxon>
    </lineage>
</organism>
<feature type="domain" description="Fibrinogen C-terminal" evidence="1">
    <location>
        <begin position="1"/>
        <end position="109"/>
    </location>
</feature>
<dbReference type="InterPro" id="IPR050373">
    <property type="entry name" value="Fibrinogen_C-term_domain"/>
</dbReference>
<dbReference type="SUPFAM" id="SSF56496">
    <property type="entry name" value="Fibrinogen C-terminal domain-like"/>
    <property type="match status" value="1"/>
</dbReference>
<dbReference type="EMBL" id="UYJE01008165">
    <property type="protein sequence ID" value="VDI61685.1"/>
    <property type="molecule type" value="Genomic_DNA"/>
</dbReference>
<keyword evidence="3" id="KW-1185">Reference proteome</keyword>
<evidence type="ECO:0000313" key="2">
    <source>
        <dbReference type="EMBL" id="VDI61685.1"/>
    </source>
</evidence>
<dbReference type="OrthoDB" id="6275059at2759"/>
<gene>
    <name evidence="2" type="ORF">MGAL_10B064518</name>
</gene>
<comment type="caution">
    <text evidence="2">The sequence shown here is derived from an EMBL/GenBank/DDBJ whole genome shotgun (WGS) entry which is preliminary data.</text>
</comment>
<sequence length="109" mass="12631">MTTDGGGWTVIHKSYGENVNFHRKWVECENGFGDINGQFRFENQLRFHNGKKFTTFDNDPCSKNCALLNRGSWWYYTYNSCDLTSSGKVKPIWGHINPVVKSVMMLRKS</sequence>
<proteinExistence type="predicted"/>
<dbReference type="InterPro" id="IPR036056">
    <property type="entry name" value="Fibrinogen-like_C"/>
</dbReference>
<dbReference type="AlphaFoldDB" id="A0A8B6GBP2"/>
<evidence type="ECO:0000313" key="3">
    <source>
        <dbReference type="Proteomes" id="UP000596742"/>
    </source>
</evidence>
<evidence type="ECO:0000259" key="1">
    <source>
        <dbReference type="SMART" id="SM00186"/>
    </source>
</evidence>
<dbReference type="Pfam" id="PF00147">
    <property type="entry name" value="Fibrinogen_C"/>
    <property type="match status" value="2"/>
</dbReference>
<accession>A0A8B6GBP2</accession>
<dbReference type="Gene3D" id="4.10.530.10">
    <property type="entry name" value="Gamma-fibrinogen Carboxyl Terminal Fragment, domain 2"/>
    <property type="match status" value="1"/>
</dbReference>
<dbReference type="Proteomes" id="UP000596742">
    <property type="component" value="Unassembled WGS sequence"/>
</dbReference>
<protein>
    <recommendedName>
        <fullName evidence="1">Fibrinogen C-terminal domain-containing protein</fullName>
    </recommendedName>
</protein>
<dbReference type="Gene3D" id="3.90.215.10">
    <property type="entry name" value="Gamma Fibrinogen, chain A, domain 1"/>
    <property type="match status" value="1"/>
</dbReference>
<dbReference type="PANTHER" id="PTHR19143">
    <property type="entry name" value="FIBRINOGEN/TENASCIN/ANGIOPOEITIN"/>
    <property type="match status" value="1"/>
</dbReference>
<dbReference type="GO" id="GO:0005615">
    <property type="term" value="C:extracellular space"/>
    <property type="evidence" value="ECO:0007669"/>
    <property type="project" value="TreeGrafter"/>
</dbReference>
<dbReference type="SMART" id="SM00186">
    <property type="entry name" value="FBG"/>
    <property type="match status" value="1"/>
</dbReference>
<reference evidence="2" key="1">
    <citation type="submission" date="2018-11" db="EMBL/GenBank/DDBJ databases">
        <authorList>
            <person name="Alioto T."/>
            <person name="Alioto T."/>
        </authorList>
    </citation>
    <scope>NUCLEOTIDE SEQUENCE</scope>
</reference>
<dbReference type="InterPro" id="IPR014716">
    <property type="entry name" value="Fibrinogen_a/b/g_C_1"/>
</dbReference>
<dbReference type="InterPro" id="IPR002181">
    <property type="entry name" value="Fibrinogen_a/b/g_C_dom"/>
</dbReference>
<name>A0A8B6GBP2_MYTGA</name>